<feature type="compositionally biased region" description="Gly residues" evidence="1">
    <location>
        <begin position="331"/>
        <end position="343"/>
    </location>
</feature>
<feature type="compositionally biased region" description="Gly residues" evidence="1">
    <location>
        <begin position="856"/>
        <end position="876"/>
    </location>
</feature>
<feature type="compositionally biased region" description="Basic residues" evidence="1">
    <location>
        <begin position="133"/>
        <end position="144"/>
    </location>
</feature>
<evidence type="ECO:0000313" key="4">
    <source>
        <dbReference type="Proteomes" id="UP000325113"/>
    </source>
</evidence>
<evidence type="ECO:0000256" key="1">
    <source>
        <dbReference type="SAM" id="MobiDB-lite"/>
    </source>
</evidence>
<feature type="region of interest" description="Disordered" evidence="1">
    <location>
        <begin position="851"/>
        <end position="902"/>
    </location>
</feature>
<feature type="region of interest" description="Disordered" evidence="1">
    <location>
        <begin position="667"/>
        <end position="690"/>
    </location>
</feature>
<accession>A0A5A8C5Z1</accession>
<feature type="compositionally biased region" description="Low complexity" evidence="1">
    <location>
        <begin position="768"/>
        <end position="783"/>
    </location>
</feature>
<dbReference type="SUPFAM" id="SSF50729">
    <property type="entry name" value="PH domain-like"/>
    <property type="match status" value="1"/>
</dbReference>
<feature type="region of interest" description="Disordered" evidence="1">
    <location>
        <begin position="209"/>
        <end position="229"/>
    </location>
</feature>
<proteinExistence type="predicted"/>
<protein>
    <recommendedName>
        <fullName evidence="2">PH domain-containing protein</fullName>
    </recommendedName>
</protein>
<evidence type="ECO:0000259" key="2">
    <source>
        <dbReference type="PROSITE" id="PS50003"/>
    </source>
</evidence>
<comment type="caution">
    <text evidence="3">The sequence shown here is derived from an EMBL/GenBank/DDBJ whole genome shotgun (WGS) entry which is preliminary data.</text>
</comment>
<dbReference type="InterPro" id="IPR011993">
    <property type="entry name" value="PH-like_dom_sf"/>
</dbReference>
<organism evidence="3 4">
    <name type="scientific">Cafeteria roenbergensis</name>
    <name type="common">Marine flagellate</name>
    <dbReference type="NCBI Taxonomy" id="33653"/>
    <lineage>
        <taxon>Eukaryota</taxon>
        <taxon>Sar</taxon>
        <taxon>Stramenopiles</taxon>
        <taxon>Bigyra</taxon>
        <taxon>Opalozoa</taxon>
        <taxon>Bicosoecida</taxon>
        <taxon>Cafeteriaceae</taxon>
        <taxon>Cafeteria</taxon>
    </lineage>
</organism>
<feature type="region of interest" description="Disordered" evidence="1">
    <location>
        <begin position="768"/>
        <end position="799"/>
    </location>
</feature>
<feature type="domain" description="PH" evidence="2">
    <location>
        <begin position="10"/>
        <end position="124"/>
    </location>
</feature>
<evidence type="ECO:0000313" key="3">
    <source>
        <dbReference type="EMBL" id="KAA0148067.1"/>
    </source>
</evidence>
<feature type="compositionally biased region" description="Basic and acidic residues" evidence="1">
    <location>
        <begin position="877"/>
        <end position="888"/>
    </location>
</feature>
<dbReference type="PROSITE" id="PS50003">
    <property type="entry name" value="PH_DOMAIN"/>
    <property type="match status" value="1"/>
</dbReference>
<feature type="region of interest" description="Disordered" evidence="1">
    <location>
        <begin position="540"/>
        <end position="583"/>
    </location>
</feature>
<dbReference type="Gene3D" id="2.30.29.30">
    <property type="entry name" value="Pleckstrin-homology domain (PH domain)/Phosphotyrosine-binding domain (PTB)"/>
    <property type="match status" value="1"/>
</dbReference>
<feature type="region of interest" description="Disordered" evidence="1">
    <location>
        <begin position="298"/>
        <end position="352"/>
    </location>
</feature>
<feature type="compositionally biased region" description="Acidic residues" evidence="1">
    <location>
        <begin position="540"/>
        <end position="562"/>
    </location>
</feature>
<feature type="compositionally biased region" description="Gly residues" evidence="1">
    <location>
        <begin position="167"/>
        <end position="193"/>
    </location>
</feature>
<dbReference type="AlphaFoldDB" id="A0A5A8C5Z1"/>
<dbReference type="EMBL" id="VLTM01000154">
    <property type="protein sequence ID" value="KAA0148067.1"/>
    <property type="molecule type" value="Genomic_DNA"/>
</dbReference>
<dbReference type="InterPro" id="IPR001849">
    <property type="entry name" value="PH_domain"/>
</dbReference>
<feature type="region of interest" description="Disordered" evidence="1">
    <location>
        <begin position="133"/>
        <end position="193"/>
    </location>
</feature>
<dbReference type="Proteomes" id="UP000325113">
    <property type="component" value="Unassembled WGS sequence"/>
</dbReference>
<name>A0A5A8C5Z1_CAFRO</name>
<reference evidence="3 4" key="1">
    <citation type="submission" date="2019-07" db="EMBL/GenBank/DDBJ databases">
        <title>Genomes of Cafeteria roenbergensis.</title>
        <authorList>
            <person name="Fischer M.G."/>
            <person name="Hackl T."/>
            <person name="Roman M."/>
        </authorList>
    </citation>
    <scope>NUCLEOTIDE SEQUENCE [LARGE SCALE GENOMIC DNA]</scope>
    <source>
        <strain evidence="3 4">Cflag</strain>
    </source>
</reference>
<sequence>MDKAATLGRTMRSIGNWARRALRRRGDLHRRFFVLDGQDLRYFRDESRKEFLGVIELGTVRSIKRLDRTELRPGEPGAARAAELRHDLPRHTLLLETDARTFTLVPESDTQSVDWQMRLSAVLDANKRRGLVTKSLRHSHRRMASRADDSTDDEGDAGKGVARSPGGAAGGSGTSSGHGHGHGHAGGGGHGGGGGDLLFLLERRLDASHEAARAQPDGEAPSAEAAGWSRELESKLSAILPGMYATGAALTDGAAGSRRRPSLVYAGRIPARASAQLAGNAGVGLLSQLDPAIDPDAGAIGGGTNSATAKRKAGSSGRRGGADAAAAAGGAAAGGGGRGGDGHASGRSRAPTAVVAGAGDEARAGSSAWSYVYNHRPRARQPASRWEEISGNVPRSCASLLSASRLCHTGVLTPLVSAPDLGEEARPGGLFPLPGAPPVLGGHARPAVGRALDELKRRKKAEKTRLKEIKKARAGRGGLDSADSAGVNSIPARTAAGAAEALKETLRELSQAPAAGAASSGLEWSLERFAGRFLLTSEAEEEAEEAAAEAAAEEEAEEEAAAETEGRRAGGGSAGADTFQRRQARAASRAAARAIRRAVTARVATLGECLEPLHRWLEGAAPGEGRGWKLDPWLEGHVAAEVEATLEIEEQAKRARDLSVNGSALGRAASGAGGGGPGRAATAAGGRGGRPVLGSGATAAWVVDEEEAWESELRAAAAAARILASGGDKDAARAAAAAAAAAGPGAGRHAGSYPGAAGNGAISPDKAAVGSPAGSGASGAASAADRRVRRSGSVTGVSSARAEAAAAAAVLAREVDPHAHGGASLDTEAGGLETDWLALVMGHGAEALSKRDSAAAGGGGGAGSAGGGGGAGGGGAGDDHPPMRRRASEAVINVKRTVPHGS</sequence>
<gene>
    <name evidence="3" type="ORF">FNF31_07483</name>
</gene>